<name>A0ABV8JGM9_9BACL</name>
<dbReference type="EMBL" id="JBHSAP010000015">
    <property type="protein sequence ID" value="MFC4077540.1"/>
    <property type="molecule type" value="Genomic_DNA"/>
</dbReference>
<accession>A0ABV8JGM9</accession>
<evidence type="ECO:0000259" key="3">
    <source>
        <dbReference type="Pfam" id="PF00561"/>
    </source>
</evidence>
<feature type="domain" description="AB hydrolase-1" evidence="3">
    <location>
        <begin position="16"/>
        <end position="240"/>
    </location>
</feature>
<dbReference type="InterPro" id="IPR000073">
    <property type="entry name" value="AB_hydrolase_1"/>
</dbReference>
<keyword evidence="5" id="KW-1185">Reference proteome</keyword>
<evidence type="ECO:0000256" key="2">
    <source>
        <dbReference type="ARBA" id="ARBA00023163"/>
    </source>
</evidence>
<dbReference type="SUPFAM" id="SSF46894">
    <property type="entry name" value="C-terminal effector domain of the bipartite response regulators"/>
    <property type="match status" value="1"/>
</dbReference>
<dbReference type="InterPro" id="IPR036388">
    <property type="entry name" value="WH-like_DNA-bd_sf"/>
</dbReference>
<dbReference type="Gene3D" id="1.10.10.10">
    <property type="entry name" value="Winged helix-like DNA-binding domain superfamily/Winged helix DNA-binding domain"/>
    <property type="match status" value="1"/>
</dbReference>
<protein>
    <submittedName>
        <fullName evidence="4">Alpha/beta fold hydrolase</fullName>
    </submittedName>
</protein>
<dbReference type="Proteomes" id="UP001595843">
    <property type="component" value="Unassembled WGS sequence"/>
</dbReference>
<reference evidence="5" key="1">
    <citation type="journal article" date="2019" name="Int. J. Syst. Evol. Microbiol.">
        <title>The Global Catalogue of Microorganisms (GCM) 10K type strain sequencing project: providing services to taxonomists for standard genome sequencing and annotation.</title>
        <authorList>
            <consortium name="The Broad Institute Genomics Platform"/>
            <consortium name="The Broad Institute Genome Sequencing Center for Infectious Disease"/>
            <person name="Wu L."/>
            <person name="Ma J."/>
        </authorList>
    </citation>
    <scope>NUCLEOTIDE SEQUENCE [LARGE SCALE GENOMIC DNA]</scope>
    <source>
        <strain evidence="5">IBRC-M 10813</strain>
    </source>
</reference>
<dbReference type="Gene3D" id="3.40.50.1820">
    <property type="entry name" value="alpha/beta hydrolase"/>
    <property type="match status" value="1"/>
</dbReference>
<dbReference type="PRINTS" id="PR00111">
    <property type="entry name" value="ABHYDROLASE"/>
</dbReference>
<sequence>MRIRYEYHPSPRGKGVLVLAHGLGLTLEEWDWILPCLNDEYHILRYDLRGHGQSEAGSDPFSFDRLGKDLLDLVDYLEIPEFHFIGDSLGGKIGVYMALSHPTRIRSLVLNTVPSYIPPFVRPIVLNHFKGLLSTGSMESLAEEVIPRLCYPVTEKKETKLSAMISSTTPDSYAASLRLLMESLPMERLKQFPAPSLSLWGEFDPYIPHSIASVFFSDLLPGSRFLLVPNASHAIFLDQPHTVARWIKQFIGRPHKPAQPKPSENEWFEQVRARMTGIIDYCQHTFTSVNVINVELMTTFRVFVNGEEVSKGWNQRNAKRLFIYLLFHRTVTREQLCDAFWGWLDLKNARNHLRVSLNHLKKMLSSDDSGEVPFLMIDREQVSLKGTIDCDLQKWMKRLQRAADEKDIQIKKKVCEGFLDQVGHSFLPGLYDDWILDLKGQIEGQLVSLLCSVTDQLKQEGSRSQAMSLLKKARRIFEDNEELLKQAT</sequence>
<dbReference type="Pfam" id="PF00561">
    <property type="entry name" value="Abhydrolase_1"/>
    <property type="match status" value="1"/>
</dbReference>
<dbReference type="GO" id="GO:0016787">
    <property type="term" value="F:hydrolase activity"/>
    <property type="evidence" value="ECO:0007669"/>
    <property type="project" value="UniProtKB-KW"/>
</dbReference>
<keyword evidence="4" id="KW-0378">Hydrolase</keyword>
<dbReference type="InterPro" id="IPR029058">
    <property type="entry name" value="AB_hydrolase_fold"/>
</dbReference>
<evidence type="ECO:0000256" key="1">
    <source>
        <dbReference type="ARBA" id="ARBA00023015"/>
    </source>
</evidence>
<dbReference type="InterPro" id="IPR016032">
    <property type="entry name" value="Sig_transdc_resp-reg_C-effctor"/>
</dbReference>
<gene>
    <name evidence="4" type="ORF">ACFOUO_12100</name>
</gene>
<proteinExistence type="predicted"/>
<comment type="caution">
    <text evidence="4">The sequence shown here is derived from an EMBL/GenBank/DDBJ whole genome shotgun (WGS) entry which is preliminary data.</text>
</comment>
<organism evidence="4 5">
    <name type="scientific">Salinithrix halophila</name>
    <dbReference type="NCBI Taxonomy" id="1485204"/>
    <lineage>
        <taxon>Bacteria</taxon>
        <taxon>Bacillati</taxon>
        <taxon>Bacillota</taxon>
        <taxon>Bacilli</taxon>
        <taxon>Bacillales</taxon>
        <taxon>Thermoactinomycetaceae</taxon>
        <taxon>Salinithrix</taxon>
    </lineage>
</organism>
<keyword evidence="1" id="KW-0805">Transcription regulation</keyword>
<evidence type="ECO:0000313" key="5">
    <source>
        <dbReference type="Proteomes" id="UP001595843"/>
    </source>
</evidence>
<dbReference type="InterPro" id="IPR050266">
    <property type="entry name" value="AB_hydrolase_sf"/>
</dbReference>
<evidence type="ECO:0000313" key="4">
    <source>
        <dbReference type="EMBL" id="MFC4077540.1"/>
    </source>
</evidence>
<dbReference type="PANTHER" id="PTHR43798">
    <property type="entry name" value="MONOACYLGLYCEROL LIPASE"/>
    <property type="match status" value="1"/>
</dbReference>
<keyword evidence="2" id="KW-0804">Transcription</keyword>
<dbReference type="SUPFAM" id="SSF53474">
    <property type="entry name" value="alpha/beta-Hydrolases"/>
    <property type="match status" value="1"/>
</dbReference>